<evidence type="ECO:0000256" key="1">
    <source>
        <dbReference type="SAM" id="MobiDB-lite"/>
    </source>
</evidence>
<feature type="compositionally biased region" description="Polar residues" evidence="1">
    <location>
        <begin position="88"/>
        <end position="103"/>
    </location>
</feature>
<comment type="caution">
    <text evidence="2">The sequence shown here is derived from an EMBL/GenBank/DDBJ whole genome shotgun (WGS) entry which is preliminary data.</text>
</comment>
<evidence type="ECO:0000313" key="2">
    <source>
        <dbReference type="EMBL" id="GEU88309.1"/>
    </source>
</evidence>
<dbReference type="AlphaFoldDB" id="A0A6L2NSH5"/>
<proteinExistence type="predicted"/>
<sequence length="111" mass="12870">MDVKIAFKWQAQRRDQQIRRIYQLDTTYRPFHSEQRIDLYSLNNEVIFFYNGIDVPTRQIVNSKGALPSKTIADAKIDIQEMAEYSQKWHNGTSSEARSTETSDGLADIQA</sequence>
<name>A0A6L2NSH5_TANCI</name>
<accession>A0A6L2NSH5</accession>
<feature type="region of interest" description="Disordered" evidence="1">
    <location>
        <begin position="88"/>
        <end position="111"/>
    </location>
</feature>
<gene>
    <name evidence="2" type="ORF">Tci_060287</name>
</gene>
<organism evidence="2">
    <name type="scientific">Tanacetum cinerariifolium</name>
    <name type="common">Dalmatian daisy</name>
    <name type="synonym">Chrysanthemum cinerariifolium</name>
    <dbReference type="NCBI Taxonomy" id="118510"/>
    <lineage>
        <taxon>Eukaryota</taxon>
        <taxon>Viridiplantae</taxon>
        <taxon>Streptophyta</taxon>
        <taxon>Embryophyta</taxon>
        <taxon>Tracheophyta</taxon>
        <taxon>Spermatophyta</taxon>
        <taxon>Magnoliopsida</taxon>
        <taxon>eudicotyledons</taxon>
        <taxon>Gunneridae</taxon>
        <taxon>Pentapetalae</taxon>
        <taxon>asterids</taxon>
        <taxon>campanulids</taxon>
        <taxon>Asterales</taxon>
        <taxon>Asteraceae</taxon>
        <taxon>Asteroideae</taxon>
        <taxon>Anthemideae</taxon>
        <taxon>Anthemidinae</taxon>
        <taxon>Tanacetum</taxon>
    </lineage>
</organism>
<dbReference type="EMBL" id="BKCJ010009721">
    <property type="protein sequence ID" value="GEU88309.1"/>
    <property type="molecule type" value="Genomic_DNA"/>
</dbReference>
<protein>
    <submittedName>
        <fullName evidence="2">Uncharacterized protein</fullName>
    </submittedName>
</protein>
<reference evidence="2" key="1">
    <citation type="journal article" date="2019" name="Sci. Rep.">
        <title>Draft genome of Tanacetum cinerariifolium, the natural source of mosquito coil.</title>
        <authorList>
            <person name="Yamashiro T."/>
            <person name="Shiraishi A."/>
            <person name="Satake H."/>
            <person name="Nakayama K."/>
        </authorList>
    </citation>
    <scope>NUCLEOTIDE SEQUENCE</scope>
</reference>